<dbReference type="OrthoDB" id="2578197at2"/>
<protein>
    <submittedName>
        <fullName evidence="1">Uncharacterized protein</fullName>
    </submittedName>
</protein>
<proteinExistence type="predicted"/>
<keyword evidence="2" id="KW-1185">Reference proteome</keyword>
<dbReference type="Proteomes" id="UP000439550">
    <property type="component" value="Unassembled WGS sequence"/>
</dbReference>
<reference evidence="1 2" key="1">
    <citation type="submission" date="2019-10" db="EMBL/GenBank/DDBJ databases">
        <authorList>
            <person name="Dong K."/>
        </authorList>
    </citation>
    <scope>NUCLEOTIDE SEQUENCE [LARGE SCALE GENOMIC DNA]</scope>
    <source>
        <strain evidence="1 2">DSM 28960</strain>
    </source>
</reference>
<dbReference type="AlphaFoldDB" id="A0A7X1Z704"/>
<name>A0A7X1Z704_9LACT</name>
<organism evidence="1 2">
    <name type="scientific">Lactococcus hircilactis</name>
    <dbReference type="NCBI Taxonomy" id="1494462"/>
    <lineage>
        <taxon>Bacteria</taxon>
        <taxon>Bacillati</taxon>
        <taxon>Bacillota</taxon>
        <taxon>Bacilli</taxon>
        <taxon>Lactobacillales</taxon>
        <taxon>Streptococcaceae</taxon>
        <taxon>Lactococcus</taxon>
    </lineage>
</organism>
<evidence type="ECO:0000313" key="2">
    <source>
        <dbReference type="Proteomes" id="UP000439550"/>
    </source>
</evidence>
<evidence type="ECO:0000313" key="1">
    <source>
        <dbReference type="EMBL" id="MQW38870.1"/>
    </source>
</evidence>
<sequence length="128" mass="15686">MGKTMVCDCEERRGVKIDSERNFLEYKSFFEKKVRRNLFKDVEVKLPYHIYIGENEIEEWFSDKWFLCKECGQIWEFDAPDFPALGWIRKITKEDLKNRRLEKEKGEKIALNLNLKITHFENLKFWNW</sequence>
<comment type="caution">
    <text evidence="1">The sequence shown here is derived from an EMBL/GenBank/DDBJ whole genome shotgun (WGS) entry which is preliminary data.</text>
</comment>
<accession>A0A7X1Z704</accession>
<gene>
    <name evidence="1" type="ORF">GHI93_02755</name>
</gene>
<dbReference type="EMBL" id="WITJ01000003">
    <property type="protein sequence ID" value="MQW38870.1"/>
    <property type="molecule type" value="Genomic_DNA"/>
</dbReference>
<dbReference type="RefSeq" id="WP_153495379.1">
    <property type="nucleotide sequence ID" value="NZ_CAXYUY010000001.1"/>
</dbReference>